<accession>A0ACC2LHQ4</accession>
<reference evidence="1 2" key="1">
    <citation type="journal article" date="2022" name="Hortic Res">
        <title>A haplotype resolved chromosomal level avocado genome allows analysis of novel avocado genes.</title>
        <authorList>
            <person name="Nath O."/>
            <person name="Fletcher S.J."/>
            <person name="Hayward A."/>
            <person name="Shaw L.M."/>
            <person name="Masouleh A.K."/>
            <person name="Furtado A."/>
            <person name="Henry R.J."/>
            <person name="Mitter N."/>
        </authorList>
    </citation>
    <scope>NUCLEOTIDE SEQUENCE [LARGE SCALE GENOMIC DNA]</scope>
    <source>
        <strain evidence="2">cv. Hass</strain>
    </source>
</reference>
<name>A0ACC2LHQ4_PERAE</name>
<keyword evidence="2" id="KW-1185">Reference proteome</keyword>
<sequence>MGLKSTSMVSTSPEKTKGRTGAKNYRSRRGSVAAHEKPSSGGMLEQIGVTETQFLLCREGYQRGDRVTHRLTLHNN</sequence>
<proteinExistence type="predicted"/>
<protein>
    <submittedName>
        <fullName evidence="1">Uncharacterized protein</fullName>
    </submittedName>
</protein>
<organism evidence="1 2">
    <name type="scientific">Persea americana</name>
    <name type="common">Avocado</name>
    <dbReference type="NCBI Taxonomy" id="3435"/>
    <lineage>
        <taxon>Eukaryota</taxon>
        <taxon>Viridiplantae</taxon>
        <taxon>Streptophyta</taxon>
        <taxon>Embryophyta</taxon>
        <taxon>Tracheophyta</taxon>
        <taxon>Spermatophyta</taxon>
        <taxon>Magnoliopsida</taxon>
        <taxon>Magnoliidae</taxon>
        <taxon>Laurales</taxon>
        <taxon>Lauraceae</taxon>
        <taxon>Persea</taxon>
    </lineage>
</organism>
<dbReference type="Proteomes" id="UP001234297">
    <property type="component" value="Chromosome 8"/>
</dbReference>
<gene>
    <name evidence="1" type="ORF">MRB53_025989</name>
</gene>
<comment type="caution">
    <text evidence="1">The sequence shown here is derived from an EMBL/GenBank/DDBJ whole genome shotgun (WGS) entry which is preliminary data.</text>
</comment>
<evidence type="ECO:0000313" key="1">
    <source>
        <dbReference type="EMBL" id="KAJ8632653.1"/>
    </source>
</evidence>
<dbReference type="EMBL" id="CM056816">
    <property type="protein sequence ID" value="KAJ8632653.1"/>
    <property type="molecule type" value="Genomic_DNA"/>
</dbReference>
<evidence type="ECO:0000313" key="2">
    <source>
        <dbReference type="Proteomes" id="UP001234297"/>
    </source>
</evidence>